<proteinExistence type="predicted"/>
<feature type="domain" description="Histidine kinase" evidence="11">
    <location>
        <begin position="193"/>
        <end position="406"/>
    </location>
</feature>
<dbReference type="PROSITE" id="PS50109">
    <property type="entry name" value="HIS_KIN"/>
    <property type="match status" value="1"/>
</dbReference>
<dbReference type="PANTHER" id="PTHR43065">
    <property type="entry name" value="SENSOR HISTIDINE KINASE"/>
    <property type="match status" value="1"/>
</dbReference>
<dbReference type="InterPro" id="IPR011006">
    <property type="entry name" value="CheY-like_superfamily"/>
</dbReference>
<evidence type="ECO:0000256" key="5">
    <source>
        <dbReference type="ARBA" id="ARBA00022741"/>
    </source>
</evidence>
<keyword evidence="3 9" id="KW-0597">Phosphoprotein</keyword>
<protein>
    <recommendedName>
        <fullName evidence="2">histidine kinase</fullName>
        <ecNumber evidence="2">2.7.13.3</ecNumber>
    </recommendedName>
</protein>
<evidence type="ECO:0000256" key="4">
    <source>
        <dbReference type="ARBA" id="ARBA00022679"/>
    </source>
</evidence>
<evidence type="ECO:0000256" key="9">
    <source>
        <dbReference type="PROSITE-ProRule" id="PRU00169"/>
    </source>
</evidence>
<evidence type="ECO:0000256" key="8">
    <source>
        <dbReference type="ARBA" id="ARBA00023012"/>
    </source>
</evidence>
<name>A0A1V2H724_9PROT</name>
<keyword evidence="15" id="KW-1185">Reference proteome</keyword>
<dbReference type="Pfam" id="PF02518">
    <property type="entry name" value="HATPase_c"/>
    <property type="match status" value="1"/>
</dbReference>
<dbReference type="NCBIfam" id="TIGR00229">
    <property type="entry name" value="sensory_box"/>
    <property type="match status" value="1"/>
</dbReference>
<feature type="domain" description="PAS" evidence="13">
    <location>
        <begin position="15"/>
        <end position="66"/>
    </location>
</feature>
<dbReference type="SMART" id="SM00388">
    <property type="entry name" value="HisKA"/>
    <property type="match status" value="1"/>
</dbReference>
<dbReference type="Gene3D" id="3.40.50.2300">
    <property type="match status" value="1"/>
</dbReference>
<dbReference type="Gene3D" id="3.30.450.20">
    <property type="entry name" value="PAS domain"/>
    <property type="match status" value="1"/>
</dbReference>
<evidence type="ECO:0000313" key="15">
    <source>
        <dbReference type="Proteomes" id="UP000188879"/>
    </source>
</evidence>
<evidence type="ECO:0000256" key="1">
    <source>
        <dbReference type="ARBA" id="ARBA00000085"/>
    </source>
</evidence>
<dbReference type="InterPro" id="IPR035965">
    <property type="entry name" value="PAS-like_dom_sf"/>
</dbReference>
<dbReference type="Proteomes" id="UP000188879">
    <property type="component" value="Unassembled WGS sequence"/>
</dbReference>
<dbReference type="InterPro" id="IPR005467">
    <property type="entry name" value="His_kinase_dom"/>
</dbReference>
<dbReference type="PANTHER" id="PTHR43065:SF42">
    <property type="entry name" value="TWO-COMPONENT SENSOR PPRA"/>
    <property type="match status" value="1"/>
</dbReference>
<evidence type="ECO:0000259" key="12">
    <source>
        <dbReference type="PROSITE" id="PS50110"/>
    </source>
</evidence>
<dbReference type="EC" id="2.7.13.3" evidence="2"/>
<keyword evidence="5" id="KW-0547">Nucleotide-binding</keyword>
<dbReference type="Pfam" id="PF00072">
    <property type="entry name" value="Response_reg"/>
    <property type="match status" value="1"/>
</dbReference>
<dbReference type="Pfam" id="PF00989">
    <property type="entry name" value="PAS"/>
    <property type="match status" value="1"/>
</dbReference>
<dbReference type="Gene3D" id="1.10.287.130">
    <property type="match status" value="1"/>
</dbReference>
<evidence type="ECO:0000259" key="13">
    <source>
        <dbReference type="PROSITE" id="PS50112"/>
    </source>
</evidence>
<evidence type="ECO:0000256" key="6">
    <source>
        <dbReference type="ARBA" id="ARBA00022777"/>
    </source>
</evidence>
<sequence length="567" mass="61276">MNEQASRESLQNGDGAADFQDLFENAPCGYLSLDPEGRITRVNRTFTSWTGHSGETLVGRRFLDLLSVAGKIFYETHFAPMLRMQGFFNEVAFDLRCAEGAVIPVLVNAVERLDGTGRARSIRMTILAASDRRKYEQELLEARRAAERASRELREVNLTLEARVEEAVQKRLRAEEALRQAQKMEAIGQLTGGVAHDFNNLLTVILGSLELLQRRMPPDPILKRFADAAEDAARRGAQVNAQLLAFSRRQPLQAVTVDAREVVQGISGLLERTVNGVATLEFKLPQQAIPIHVDRNQLEMALLNLVVNARDASPGGGRILVEGCRGMVDGSPAGIWISVIDEGEGMTPEVLERVFEPFFTTKAMGAGTGLGLSMVYGFVRQSGGDIDIVSARGAGTTIRLRLPDAGVVLPPTEEASPLVEVRPSDGESILVVDDDSAVRAIAVSTLEQLGYPIHQANSGEAALRLLQAGLKVDLLFTDVAMPGRLNGIELAREARRLRPDLRILVTSGRLPEGLDLDAVWAAGGKFLSKPFHPLELALSVQSLLDGENQLPSAAAPSHGPGTAAGTP</sequence>
<dbReference type="SMART" id="SM00448">
    <property type="entry name" value="REC"/>
    <property type="match status" value="1"/>
</dbReference>
<dbReference type="InterPro" id="IPR001789">
    <property type="entry name" value="Sig_transdc_resp-reg_receiver"/>
</dbReference>
<dbReference type="SUPFAM" id="SSF47384">
    <property type="entry name" value="Homodimeric domain of signal transducing histidine kinase"/>
    <property type="match status" value="1"/>
</dbReference>
<dbReference type="InterPro" id="IPR003594">
    <property type="entry name" value="HATPase_dom"/>
</dbReference>
<dbReference type="Pfam" id="PF00512">
    <property type="entry name" value="HisKA"/>
    <property type="match status" value="1"/>
</dbReference>
<reference evidence="14 15" key="1">
    <citation type="submission" date="2016-10" db="EMBL/GenBank/DDBJ databases">
        <title>Draft Genome sequence of Roseomonas sp. strain M3.</title>
        <authorList>
            <person name="Subhash Y."/>
            <person name="Lee S."/>
        </authorList>
    </citation>
    <scope>NUCLEOTIDE SEQUENCE [LARGE SCALE GENOMIC DNA]</scope>
    <source>
        <strain evidence="14 15">M3</strain>
    </source>
</reference>
<dbReference type="InterPro" id="IPR036890">
    <property type="entry name" value="HATPase_C_sf"/>
</dbReference>
<dbReference type="PROSITE" id="PS50112">
    <property type="entry name" value="PAS"/>
    <property type="match status" value="1"/>
</dbReference>
<dbReference type="GO" id="GO:0005524">
    <property type="term" value="F:ATP binding"/>
    <property type="evidence" value="ECO:0007669"/>
    <property type="project" value="UniProtKB-KW"/>
</dbReference>
<dbReference type="RefSeq" id="WP_076956047.1">
    <property type="nucleotide sequence ID" value="NZ_MLCO01000024.1"/>
</dbReference>
<keyword evidence="7" id="KW-0067">ATP-binding</keyword>
<dbReference type="SUPFAM" id="SSF55785">
    <property type="entry name" value="PYP-like sensor domain (PAS domain)"/>
    <property type="match status" value="1"/>
</dbReference>
<dbReference type="SUPFAM" id="SSF55874">
    <property type="entry name" value="ATPase domain of HSP90 chaperone/DNA topoisomerase II/histidine kinase"/>
    <property type="match status" value="1"/>
</dbReference>
<keyword evidence="10" id="KW-0175">Coiled coil</keyword>
<evidence type="ECO:0000256" key="3">
    <source>
        <dbReference type="ARBA" id="ARBA00022553"/>
    </source>
</evidence>
<dbReference type="InterPro" id="IPR004358">
    <property type="entry name" value="Sig_transdc_His_kin-like_C"/>
</dbReference>
<keyword evidence="6" id="KW-0418">Kinase</keyword>
<dbReference type="GO" id="GO:0000155">
    <property type="term" value="F:phosphorelay sensor kinase activity"/>
    <property type="evidence" value="ECO:0007669"/>
    <property type="project" value="InterPro"/>
</dbReference>
<dbReference type="PRINTS" id="PR00344">
    <property type="entry name" value="BCTRLSENSOR"/>
</dbReference>
<dbReference type="SMART" id="SM00091">
    <property type="entry name" value="PAS"/>
    <property type="match status" value="1"/>
</dbReference>
<keyword evidence="8" id="KW-0902">Two-component regulatory system</keyword>
<dbReference type="CDD" id="cd00082">
    <property type="entry name" value="HisKA"/>
    <property type="match status" value="1"/>
</dbReference>
<dbReference type="PROSITE" id="PS50110">
    <property type="entry name" value="RESPONSE_REGULATORY"/>
    <property type="match status" value="1"/>
</dbReference>
<dbReference type="AlphaFoldDB" id="A0A1V2H724"/>
<dbReference type="CDD" id="cd00130">
    <property type="entry name" value="PAS"/>
    <property type="match status" value="1"/>
</dbReference>
<comment type="catalytic activity">
    <reaction evidence="1">
        <text>ATP + protein L-histidine = ADP + protein N-phospho-L-histidine.</text>
        <dbReference type="EC" id="2.7.13.3"/>
    </reaction>
</comment>
<evidence type="ECO:0000259" key="11">
    <source>
        <dbReference type="PROSITE" id="PS50109"/>
    </source>
</evidence>
<evidence type="ECO:0000256" key="10">
    <source>
        <dbReference type="SAM" id="Coils"/>
    </source>
</evidence>
<evidence type="ECO:0000256" key="2">
    <source>
        <dbReference type="ARBA" id="ARBA00012438"/>
    </source>
</evidence>
<accession>A0A1V2H724</accession>
<dbReference type="InterPro" id="IPR013767">
    <property type="entry name" value="PAS_fold"/>
</dbReference>
<organism evidence="14 15">
    <name type="scientific">Teichococcus deserti</name>
    <dbReference type="NCBI Taxonomy" id="1817963"/>
    <lineage>
        <taxon>Bacteria</taxon>
        <taxon>Pseudomonadati</taxon>
        <taxon>Pseudomonadota</taxon>
        <taxon>Alphaproteobacteria</taxon>
        <taxon>Acetobacterales</taxon>
        <taxon>Roseomonadaceae</taxon>
        <taxon>Roseomonas</taxon>
    </lineage>
</organism>
<dbReference type="SMART" id="SM00387">
    <property type="entry name" value="HATPase_c"/>
    <property type="match status" value="1"/>
</dbReference>
<dbReference type="Gene3D" id="3.30.565.10">
    <property type="entry name" value="Histidine kinase-like ATPase, C-terminal domain"/>
    <property type="match status" value="1"/>
</dbReference>
<dbReference type="InterPro" id="IPR036097">
    <property type="entry name" value="HisK_dim/P_sf"/>
</dbReference>
<evidence type="ECO:0000256" key="7">
    <source>
        <dbReference type="ARBA" id="ARBA00022840"/>
    </source>
</evidence>
<dbReference type="SUPFAM" id="SSF52172">
    <property type="entry name" value="CheY-like"/>
    <property type="match status" value="1"/>
</dbReference>
<evidence type="ECO:0000313" key="14">
    <source>
        <dbReference type="EMBL" id="ONG57893.1"/>
    </source>
</evidence>
<feature type="coiled-coil region" evidence="10">
    <location>
        <begin position="132"/>
        <end position="184"/>
    </location>
</feature>
<dbReference type="GO" id="GO:0006355">
    <property type="term" value="P:regulation of DNA-templated transcription"/>
    <property type="evidence" value="ECO:0007669"/>
    <property type="project" value="InterPro"/>
</dbReference>
<dbReference type="InterPro" id="IPR000014">
    <property type="entry name" value="PAS"/>
</dbReference>
<feature type="domain" description="Response regulatory" evidence="12">
    <location>
        <begin position="428"/>
        <end position="544"/>
    </location>
</feature>
<feature type="modified residue" description="4-aspartylphosphate" evidence="9">
    <location>
        <position position="478"/>
    </location>
</feature>
<keyword evidence="4" id="KW-0808">Transferase</keyword>
<dbReference type="EMBL" id="MLCO01000024">
    <property type="protein sequence ID" value="ONG57893.1"/>
    <property type="molecule type" value="Genomic_DNA"/>
</dbReference>
<comment type="caution">
    <text evidence="14">The sequence shown here is derived from an EMBL/GenBank/DDBJ whole genome shotgun (WGS) entry which is preliminary data.</text>
</comment>
<dbReference type="InterPro" id="IPR003661">
    <property type="entry name" value="HisK_dim/P_dom"/>
</dbReference>
<gene>
    <name evidence="14" type="ORF">BKE38_03760</name>
</gene>